<keyword evidence="1" id="KW-0812">Transmembrane</keyword>
<evidence type="ECO:0008006" key="4">
    <source>
        <dbReference type="Google" id="ProtNLM"/>
    </source>
</evidence>
<evidence type="ECO:0000313" key="2">
    <source>
        <dbReference type="EMBL" id="GES07501.1"/>
    </source>
</evidence>
<reference evidence="2 3" key="1">
    <citation type="submission" date="2019-10" db="EMBL/GenBank/DDBJ databases">
        <title>Whole genome shotgun sequence of Acrocarpospora macrocephala NBRC 16266.</title>
        <authorList>
            <person name="Ichikawa N."/>
            <person name="Kimura A."/>
            <person name="Kitahashi Y."/>
            <person name="Komaki H."/>
            <person name="Oguchi A."/>
        </authorList>
    </citation>
    <scope>NUCLEOTIDE SEQUENCE [LARGE SCALE GENOMIC DNA]</scope>
    <source>
        <strain evidence="2 3">NBRC 16266</strain>
    </source>
</reference>
<dbReference type="RefSeq" id="WP_155353291.1">
    <property type="nucleotide sequence ID" value="NZ_BAAAHL010000012.1"/>
</dbReference>
<feature type="transmembrane region" description="Helical" evidence="1">
    <location>
        <begin position="33"/>
        <end position="52"/>
    </location>
</feature>
<keyword evidence="1" id="KW-1133">Transmembrane helix</keyword>
<feature type="transmembrane region" description="Helical" evidence="1">
    <location>
        <begin position="150"/>
        <end position="171"/>
    </location>
</feature>
<name>A0A5M3WJX9_9ACTN</name>
<sequence length="180" mass="19532">MLALIIACEIGFWVFLGLGLIARYGLRLSRVSAIVLLCVPLIDVVLLVAGVIDMRSGAVATWQHGLAATYLAYSVVFGHRTIQWVDAHVAHRFAGGPPPWKPPSGGSARIRYEWGFWLRIVLAYGIACGLLFAAIVMVGDDARTEALSAFMLGALKVPLIAAIWPISYTLWPKKDQVTTG</sequence>
<evidence type="ECO:0000256" key="1">
    <source>
        <dbReference type="SAM" id="Phobius"/>
    </source>
</evidence>
<protein>
    <recommendedName>
        <fullName evidence="4">Membrane protein YmcC</fullName>
    </recommendedName>
</protein>
<organism evidence="2 3">
    <name type="scientific">Acrocarpospora macrocephala</name>
    <dbReference type="NCBI Taxonomy" id="150177"/>
    <lineage>
        <taxon>Bacteria</taxon>
        <taxon>Bacillati</taxon>
        <taxon>Actinomycetota</taxon>
        <taxon>Actinomycetes</taxon>
        <taxon>Streptosporangiales</taxon>
        <taxon>Streptosporangiaceae</taxon>
        <taxon>Acrocarpospora</taxon>
    </lineage>
</organism>
<feature type="transmembrane region" description="Helical" evidence="1">
    <location>
        <begin position="6"/>
        <end position="26"/>
    </location>
</feature>
<keyword evidence="3" id="KW-1185">Reference proteome</keyword>
<keyword evidence="1" id="KW-0472">Membrane</keyword>
<evidence type="ECO:0000313" key="3">
    <source>
        <dbReference type="Proteomes" id="UP000331127"/>
    </source>
</evidence>
<dbReference type="EMBL" id="BLAE01000006">
    <property type="protein sequence ID" value="GES07501.1"/>
    <property type="molecule type" value="Genomic_DNA"/>
</dbReference>
<proteinExistence type="predicted"/>
<feature type="transmembrane region" description="Helical" evidence="1">
    <location>
        <begin position="116"/>
        <end position="138"/>
    </location>
</feature>
<gene>
    <name evidence="2" type="ORF">Amac_010960</name>
</gene>
<dbReference type="Proteomes" id="UP000331127">
    <property type="component" value="Unassembled WGS sequence"/>
</dbReference>
<dbReference type="AlphaFoldDB" id="A0A5M3WJX9"/>
<dbReference type="OrthoDB" id="2082317at2"/>
<accession>A0A5M3WJX9</accession>
<comment type="caution">
    <text evidence="2">The sequence shown here is derived from an EMBL/GenBank/DDBJ whole genome shotgun (WGS) entry which is preliminary data.</text>
</comment>